<gene>
    <name evidence="2" type="ORF">AFUS01_LOCUS5811</name>
</gene>
<comment type="caution">
    <text evidence="2">The sequence shown here is derived from an EMBL/GenBank/DDBJ whole genome shotgun (WGS) entry which is preliminary data.</text>
</comment>
<keyword evidence="1" id="KW-0812">Transmembrane</keyword>
<evidence type="ECO:0000313" key="3">
    <source>
        <dbReference type="Proteomes" id="UP000708208"/>
    </source>
</evidence>
<evidence type="ECO:0000256" key="1">
    <source>
        <dbReference type="SAM" id="Phobius"/>
    </source>
</evidence>
<protein>
    <submittedName>
        <fullName evidence="2">Uncharacterized protein</fullName>
    </submittedName>
</protein>
<keyword evidence="1" id="KW-1133">Transmembrane helix</keyword>
<name>A0A8J2NVV7_9HEXA</name>
<proteinExistence type="predicted"/>
<keyword evidence="1" id="KW-0472">Membrane</keyword>
<dbReference type="AlphaFoldDB" id="A0A8J2NVV7"/>
<sequence>MHLYSFPAIELVFSVLEILDEMKVGGTIYTTKNSLRTPSNFMKLYRELQVLNVNACNVYSPLALPATQWLFSIWIIFCIYGCIKFSGPFAFIMFVGAINVIVALVGILSLMAEVDVRSKQLLRSWNGHSKSDLLKHFIRSSQSIRLYIGTFYYIDHGMVLTMLKFISECTVNLIILY</sequence>
<feature type="transmembrane region" description="Helical" evidence="1">
    <location>
        <begin position="90"/>
        <end position="112"/>
    </location>
</feature>
<reference evidence="2" key="1">
    <citation type="submission" date="2021-06" db="EMBL/GenBank/DDBJ databases">
        <authorList>
            <person name="Hodson N. C."/>
            <person name="Mongue J. A."/>
            <person name="Jaron S. K."/>
        </authorList>
    </citation>
    <scope>NUCLEOTIDE SEQUENCE</scope>
</reference>
<dbReference type="EMBL" id="CAJVCH010037444">
    <property type="protein sequence ID" value="CAG7716295.1"/>
    <property type="molecule type" value="Genomic_DNA"/>
</dbReference>
<accession>A0A8J2NVV7</accession>
<organism evidence="2 3">
    <name type="scientific">Allacma fusca</name>
    <dbReference type="NCBI Taxonomy" id="39272"/>
    <lineage>
        <taxon>Eukaryota</taxon>
        <taxon>Metazoa</taxon>
        <taxon>Ecdysozoa</taxon>
        <taxon>Arthropoda</taxon>
        <taxon>Hexapoda</taxon>
        <taxon>Collembola</taxon>
        <taxon>Symphypleona</taxon>
        <taxon>Sminthuridae</taxon>
        <taxon>Allacma</taxon>
    </lineage>
</organism>
<keyword evidence="3" id="KW-1185">Reference proteome</keyword>
<dbReference type="Proteomes" id="UP000708208">
    <property type="component" value="Unassembled WGS sequence"/>
</dbReference>
<evidence type="ECO:0000313" key="2">
    <source>
        <dbReference type="EMBL" id="CAG7716295.1"/>
    </source>
</evidence>
<feature type="transmembrane region" description="Helical" evidence="1">
    <location>
        <begin position="66"/>
        <end position="83"/>
    </location>
</feature>